<sequence>MDLDLSIAGAKEERARLKQFHVLLNSPDIIPEQAYRMSANLYPLVCCINNIIGLYLSKNYEIIPLFISRALSHISNHPAQPAGIAYQTTAMLYLKHMTHILKSYSAISREFLYELIPEEVLNAGPQQVPFNAEST</sequence>
<evidence type="ECO:0000313" key="1">
    <source>
        <dbReference type="EMBL" id="EKE75246.1"/>
    </source>
</evidence>
<reference evidence="1 2" key="1">
    <citation type="journal article" date="2012" name="J. Bacteriol.">
        <title>Genome Sequence of Gallaecimonas xiamenensis Type Strain 3-C-1.</title>
        <authorList>
            <person name="Lai Q."/>
            <person name="Wang L."/>
            <person name="Wang W."/>
            <person name="Shao Z."/>
        </authorList>
    </citation>
    <scope>NUCLEOTIDE SEQUENCE [LARGE SCALE GENOMIC DNA]</scope>
    <source>
        <strain evidence="1 2">3-C-1</strain>
    </source>
</reference>
<protein>
    <submittedName>
        <fullName evidence="1">Uncharacterized protein</fullName>
    </submittedName>
</protein>
<dbReference type="AlphaFoldDB" id="K2IXS4"/>
<keyword evidence="2" id="KW-1185">Reference proteome</keyword>
<accession>K2IXS4</accession>
<name>K2IXS4_9GAMM</name>
<dbReference type="EMBL" id="AMRI01000009">
    <property type="protein sequence ID" value="EKE75246.1"/>
    <property type="molecule type" value="Genomic_DNA"/>
</dbReference>
<dbReference type="RefSeq" id="WP_008484134.1">
    <property type="nucleotide sequence ID" value="NZ_AMRI01000009.1"/>
</dbReference>
<gene>
    <name evidence="1" type="ORF">B3C1_08216</name>
</gene>
<evidence type="ECO:0000313" key="2">
    <source>
        <dbReference type="Proteomes" id="UP000006755"/>
    </source>
</evidence>
<dbReference type="OrthoDB" id="7067294at2"/>
<dbReference type="STRING" id="745411.B3C1_08216"/>
<proteinExistence type="predicted"/>
<comment type="caution">
    <text evidence="1">The sequence shown here is derived from an EMBL/GenBank/DDBJ whole genome shotgun (WGS) entry which is preliminary data.</text>
</comment>
<organism evidence="1 2">
    <name type="scientific">Gallaecimonas xiamenensis 3-C-1</name>
    <dbReference type="NCBI Taxonomy" id="745411"/>
    <lineage>
        <taxon>Bacteria</taxon>
        <taxon>Pseudomonadati</taxon>
        <taxon>Pseudomonadota</taxon>
        <taxon>Gammaproteobacteria</taxon>
        <taxon>Enterobacterales</taxon>
        <taxon>Gallaecimonadaceae</taxon>
        <taxon>Gallaecimonas</taxon>
    </lineage>
</organism>
<dbReference type="Proteomes" id="UP000006755">
    <property type="component" value="Unassembled WGS sequence"/>
</dbReference>